<dbReference type="InterPro" id="IPR050338">
    <property type="entry name" value="DisA"/>
</dbReference>
<dbReference type="GO" id="GO:0005524">
    <property type="term" value="F:ATP binding"/>
    <property type="evidence" value="ECO:0007669"/>
    <property type="project" value="UniProtKB-UniRule"/>
</dbReference>
<dbReference type="PIRSF" id="PIRSF004793">
    <property type="entry name" value="UCP004793"/>
    <property type="match status" value="1"/>
</dbReference>
<evidence type="ECO:0000256" key="9">
    <source>
        <dbReference type="ARBA" id="ARBA00023136"/>
    </source>
</evidence>
<accession>A0A9J6ZJ66</accession>
<dbReference type="Gene3D" id="3.40.1700.10">
    <property type="entry name" value="DNA integrity scanning protein, DisA, N-terminal domain"/>
    <property type="match status" value="1"/>
</dbReference>
<feature type="domain" description="DAC" evidence="11">
    <location>
        <begin position="84"/>
        <end position="244"/>
    </location>
</feature>
<dbReference type="Pfam" id="PF19293">
    <property type="entry name" value="CdaA_N"/>
    <property type="match status" value="1"/>
</dbReference>
<dbReference type="EC" id="2.7.7.85" evidence="10"/>
<dbReference type="GO" id="GO:0004016">
    <property type="term" value="F:adenylate cyclase activity"/>
    <property type="evidence" value="ECO:0007669"/>
    <property type="project" value="UniProtKB-UniRule"/>
</dbReference>
<protein>
    <recommendedName>
        <fullName evidence="10">Diadenylate cyclase</fullName>
        <shortName evidence="10">DAC</shortName>
        <ecNumber evidence="10">2.7.7.85</ecNumber>
    </recommendedName>
    <alternativeName>
        <fullName evidence="10">Cyclic-di-AMP synthase</fullName>
        <shortName evidence="10">c-di-AMP synthase</shortName>
    </alternativeName>
</protein>
<evidence type="ECO:0000259" key="11">
    <source>
        <dbReference type="PROSITE" id="PS51794"/>
    </source>
</evidence>
<comment type="caution">
    <text evidence="10">Lacks conserved residue(s) required for the propagation of feature annotation.</text>
</comment>
<dbReference type="InterPro" id="IPR014046">
    <property type="entry name" value="C-di-AMP_synthase"/>
</dbReference>
<evidence type="ECO:0000256" key="5">
    <source>
        <dbReference type="ARBA" id="ARBA00022695"/>
    </source>
</evidence>
<dbReference type="GO" id="GO:0006171">
    <property type="term" value="P:cAMP biosynthetic process"/>
    <property type="evidence" value="ECO:0007669"/>
    <property type="project" value="InterPro"/>
</dbReference>
<keyword evidence="4 10" id="KW-0812">Transmembrane</keyword>
<dbReference type="InterPro" id="IPR034701">
    <property type="entry name" value="CdaA"/>
</dbReference>
<dbReference type="Proteomes" id="UP001056756">
    <property type="component" value="Chromosome"/>
</dbReference>
<keyword evidence="7 10" id="KW-0067">ATP-binding</keyword>
<comment type="similarity">
    <text evidence="10">Belongs to the adenylate cyclase family. DacA/CdaA subfamily.</text>
</comment>
<keyword evidence="6 10" id="KW-0547">Nucleotide-binding</keyword>
<keyword evidence="2 10" id="KW-1003">Cell membrane</keyword>
<comment type="catalytic activity">
    <reaction evidence="1 10">
        <text>2 ATP = 3',3'-c-di-AMP + 2 diphosphate</text>
        <dbReference type="Rhea" id="RHEA:35655"/>
        <dbReference type="ChEBI" id="CHEBI:30616"/>
        <dbReference type="ChEBI" id="CHEBI:33019"/>
        <dbReference type="ChEBI" id="CHEBI:71500"/>
        <dbReference type="EC" id="2.7.7.85"/>
    </reaction>
</comment>
<dbReference type="HAMAP" id="MF_01499">
    <property type="entry name" value="DacA"/>
    <property type="match status" value="1"/>
</dbReference>
<gene>
    <name evidence="12" type="primary">cdaA</name>
    <name evidence="10" type="synonym">dacA</name>
    <name evidence="12" type="ORF">NAG76_08545</name>
</gene>
<evidence type="ECO:0000313" key="12">
    <source>
        <dbReference type="EMBL" id="URN96245.1"/>
    </source>
</evidence>
<evidence type="ECO:0000256" key="2">
    <source>
        <dbReference type="ARBA" id="ARBA00022475"/>
    </source>
</evidence>
<comment type="subunit">
    <text evidence="10">Probably a homodimer.</text>
</comment>
<proteinExistence type="inferred from homology"/>
<feature type="transmembrane region" description="Helical" evidence="10">
    <location>
        <begin position="42"/>
        <end position="61"/>
    </location>
</feature>
<keyword evidence="5 10" id="KW-0548">Nucleotidyltransferase</keyword>
<dbReference type="KEGG" id="plig:NAG76_08545"/>
<dbReference type="InterPro" id="IPR003390">
    <property type="entry name" value="DNA_integrity_scan_DisA_N"/>
</dbReference>
<organism evidence="12 13">
    <name type="scientific">Candidatus Pristimantibacillus lignocellulolyticus</name>
    <dbReference type="NCBI Taxonomy" id="2994561"/>
    <lineage>
        <taxon>Bacteria</taxon>
        <taxon>Bacillati</taxon>
        <taxon>Bacillota</taxon>
        <taxon>Bacilli</taxon>
        <taxon>Bacillales</taxon>
        <taxon>Paenibacillaceae</taxon>
        <taxon>Candidatus Pristimantibacillus</taxon>
    </lineage>
</organism>
<dbReference type="FunFam" id="3.40.1700.10:FF:000002">
    <property type="entry name" value="Diadenylate cyclase"/>
    <property type="match status" value="1"/>
</dbReference>
<sequence>MGSYFIDSSWQDWLKDIIDVGIVAFIIYKVMILVRGTRAVQLLKGVFVLVATWAISTWFNLYTLKWLMGQMFNWGIVMVLILFQPELRRALEQLGRGNFFSRGSSLDAAGLSEQIEEIIRAVRTMAKRKVGALIVFERKTGVSEMIESGIAMESKISSELLMNIFTPNSPLHDGAVIVRGNQIMAAGCYLPLSENPFISKELGTRHRAGIGVSEVSDAISLIVSEETGQISLSLNGLIVRDINEESLISKLHEELSPRAEGLKKESSILAFFKKIRGDQHG</sequence>
<dbReference type="PANTHER" id="PTHR34185:SF1">
    <property type="entry name" value="DIADENYLATE CYCLASE"/>
    <property type="match status" value="1"/>
</dbReference>
<name>A0A9J6ZJ66_9BACL</name>
<dbReference type="EMBL" id="CP097899">
    <property type="protein sequence ID" value="URN96245.1"/>
    <property type="molecule type" value="Genomic_DNA"/>
</dbReference>
<keyword evidence="9 10" id="KW-0472">Membrane</keyword>
<keyword evidence="8 10" id="KW-1133">Transmembrane helix</keyword>
<reference evidence="12" key="1">
    <citation type="submission" date="2022-05" db="EMBL/GenBank/DDBJ databases">
        <title>Novel bacterial taxa in a minimal lignocellulolytic consortium and its capacity to transform plastics disclosed by genome-resolved metagenomics.</title>
        <authorList>
            <person name="Rodriguez C.A.D."/>
            <person name="Diaz-Garcia L."/>
            <person name="Herrera K."/>
            <person name="Tarazona N.A."/>
            <person name="Sproer C."/>
            <person name="Overmann J."/>
            <person name="Jimenez D.J."/>
        </authorList>
    </citation>
    <scope>NUCLEOTIDE SEQUENCE</scope>
    <source>
        <strain evidence="12">MAG5</strain>
    </source>
</reference>
<dbReference type="Pfam" id="PF02457">
    <property type="entry name" value="DAC"/>
    <property type="match status" value="1"/>
</dbReference>
<feature type="transmembrane region" description="Helical" evidence="10">
    <location>
        <begin position="17"/>
        <end position="35"/>
    </location>
</feature>
<evidence type="ECO:0000256" key="3">
    <source>
        <dbReference type="ARBA" id="ARBA00022679"/>
    </source>
</evidence>
<comment type="function">
    <text evidence="10">Catalyzes the condensation of 2 ATP molecules into cyclic di-AMP (c-di-AMP), a second messenger used to regulate differing processes in different bacteria.</text>
</comment>
<dbReference type="NCBIfam" id="TIGR00159">
    <property type="entry name" value="diadenylate cyclase CdaA"/>
    <property type="match status" value="1"/>
</dbReference>
<dbReference type="InterPro" id="IPR045585">
    <property type="entry name" value="CdaA_N"/>
</dbReference>
<evidence type="ECO:0000256" key="6">
    <source>
        <dbReference type="ARBA" id="ARBA00022741"/>
    </source>
</evidence>
<dbReference type="SUPFAM" id="SSF143597">
    <property type="entry name" value="YojJ-like"/>
    <property type="match status" value="1"/>
</dbReference>
<evidence type="ECO:0000256" key="4">
    <source>
        <dbReference type="ARBA" id="ARBA00022692"/>
    </source>
</evidence>
<dbReference type="InterPro" id="IPR036888">
    <property type="entry name" value="DNA_integrity_DisA_N_sf"/>
</dbReference>
<evidence type="ECO:0000256" key="10">
    <source>
        <dbReference type="HAMAP-Rule" id="MF_01499"/>
    </source>
</evidence>
<dbReference type="GO" id="GO:0106408">
    <property type="term" value="F:diadenylate cyclase activity"/>
    <property type="evidence" value="ECO:0007669"/>
    <property type="project" value="UniProtKB-EC"/>
</dbReference>
<evidence type="ECO:0000256" key="8">
    <source>
        <dbReference type="ARBA" id="ARBA00022989"/>
    </source>
</evidence>
<dbReference type="PROSITE" id="PS51794">
    <property type="entry name" value="DAC"/>
    <property type="match status" value="1"/>
</dbReference>
<evidence type="ECO:0000256" key="1">
    <source>
        <dbReference type="ARBA" id="ARBA00000877"/>
    </source>
</evidence>
<keyword evidence="3 10" id="KW-0808">Transferase</keyword>
<evidence type="ECO:0000256" key="7">
    <source>
        <dbReference type="ARBA" id="ARBA00022840"/>
    </source>
</evidence>
<dbReference type="PANTHER" id="PTHR34185">
    <property type="entry name" value="DIADENYLATE CYCLASE"/>
    <property type="match status" value="1"/>
</dbReference>
<evidence type="ECO:0000313" key="13">
    <source>
        <dbReference type="Proteomes" id="UP001056756"/>
    </source>
</evidence>
<dbReference type="AlphaFoldDB" id="A0A9J6ZJ66"/>